<dbReference type="SUPFAM" id="SSF50630">
    <property type="entry name" value="Acid proteases"/>
    <property type="match status" value="1"/>
</dbReference>
<dbReference type="PANTHER" id="PTHR44858">
    <property type="entry name" value="TETRATRICOPEPTIDE REPEAT PROTEIN 6"/>
    <property type="match status" value="1"/>
</dbReference>
<feature type="domain" description="Peptidase A2" evidence="5">
    <location>
        <begin position="369"/>
        <end position="383"/>
    </location>
</feature>
<evidence type="ECO:0000256" key="1">
    <source>
        <dbReference type="ARBA" id="ARBA00022737"/>
    </source>
</evidence>
<dbReference type="InterPro" id="IPR034122">
    <property type="entry name" value="Retropepsin-like_bacterial"/>
</dbReference>
<dbReference type="PANTHER" id="PTHR44858:SF1">
    <property type="entry name" value="UDP-N-ACETYLGLUCOSAMINE--PEPTIDE N-ACETYLGLUCOSAMINYLTRANSFERASE SPINDLY-RELATED"/>
    <property type="match status" value="1"/>
</dbReference>
<feature type="repeat" description="TPR" evidence="4">
    <location>
        <begin position="74"/>
        <end position="107"/>
    </location>
</feature>
<evidence type="ECO:0000313" key="7">
    <source>
        <dbReference type="Proteomes" id="UP000641646"/>
    </source>
</evidence>
<evidence type="ECO:0000256" key="2">
    <source>
        <dbReference type="ARBA" id="ARBA00022801"/>
    </source>
</evidence>
<gene>
    <name evidence="6" type="ORF">H6G03_31775</name>
</gene>
<keyword evidence="3 4" id="KW-0802">TPR repeat</keyword>
<dbReference type="GO" id="GO:0006508">
    <property type="term" value="P:proteolysis"/>
    <property type="evidence" value="ECO:0007669"/>
    <property type="project" value="InterPro"/>
</dbReference>
<dbReference type="SMART" id="SM00028">
    <property type="entry name" value="TPR"/>
    <property type="match status" value="7"/>
</dbReference>
<dbReference type="Pfam" id="PF13975">
    <property type="entry name" value="gag-asp_proteas"/>
    <property type="match status" value="1"/>
</dbReference>
<dbReference type="InterPro" id="IPR021109">
    <property type="entry name" value="Peptidase_aspartic_dom_sf"/>
</dbReference>
<dbReference type="PROSITE" id="PS50293">
    <property type="entry name" value="TPR_REGION"/>
    <property type="match status" value="1"/>
</dbReference>
<keyword evidence="1" id="KW-0677">Repeat</keyword>
<feature type="repeat" description="TPR" evidence="4">
    <location>
        <begin position="40"/>
        <end position="73"/>
    </location>
</feature>
<dbReference type="PROSITE" id="PS50175">
    <property type="entry name" value="ASP_PROT_RETROV"/>
    <property type="match status" value="1"/>
</dbReference>
<accession>A0A926VKQ0</accession>
<dbReference type="Pfam" id="PF13181">
    <property type="entry name" value="TPR_8"/>
    <property type="match status" value="2"/>
</dbReference>
<dbReference type="Gene3D" id="1.25.40.10">
    <property type="entry name" value="Tetratricopeptide repeat domain"/>
    <property type="match status" value="3"/>
</dbReference>
<feature type="repeat" description="TPR" evidence="4">
    <location>
        <begin position="108"/>
        <end position="141"/>
    </location>
</feature>
<feature type="non-terminal residue" evidence="6">
    <location>
        <position position="1"/>
    </location>
</feature>
<reference evidence="6" key="1">
    <citation type="journal article" date="2015" name="ISME J.">
        <title>Draft Genome Sequence of Streptomyces incarnatus NRRL8089, which Produces the Nucleoside Antibiotic Sinefungin.</title>
        <authorList>
            <person name="Oshima K."/>
            <person name="Hattori M."/>
            <person name="Shimizu H."/>
            <person name="Fukuda K."/>
            <person name="Nemoto M."/>
            <person name="Inagaki K."/>
            <person name="Tamura T."/>
        </authorList>
    </citation>
    <scope>NUCLEOTIDE SEQUENCE</scope>
    <source>
        <strain evidence="6">FACHB-1375</strain>
    </source>
</reference>
<dbReference type="InterPro" id="IPR019734">
    <property type="entry name" value="TPR_rpt"/>
</dbReference>
<dbReference type="EMBL" id="JACJPW010000131">
    <property type="protein sequence ID" value="MBD2185595.1"/>
    <property type="molecule type" value="Genomic_DNA"/>
</dbReference>
<dbReference type="InterPro" id="IPR011990">
    <property type="entry name" value="TPR-like_helical_dom_sf"/>
</dbReference>
<dbReference type="Pfam" id="PF13414">
    <property type="entry name" value="TPR_11"/>
    <property type="match status" value="1"/>
</dbReference>
<evidence type="ECO:0000259" key="5">
    <source>
        <dbReference type="PROSITE" id="PS50175"/>
    </source>
</evidence>
<organism evidence="6 7">
    <name type="scientific">Aerosakkonema funiforme FACHB-1375</name>
    <dbReference type="NCBI Taxonomy" id="2949571"/>
    <lineage>
        <taxon>Bacteria</taxon>
        <taxon>Bacillati</taxon>
        <taxon>Cyanobacteriota</taxon>
        <taxon>Cyanophyceae</taxon>
        <taxon>Oscillatoriophycideae</taxon>
        <taxon>Aerosakkonematales</taxon>
        <taxon>Aerosakkonemataceae</taxon>
        <taxon>Aerosakkonema</taxon>
    </lineage>
</organism>
<keyword evidence="7" id="KW-1185">Reference proteome</keyword>
<dbReference type="Gene3D" id="2.40.70.10">
    <property type="entry name" value="Acid Proteases"/>
    <property type="match status" value="1"/>
</dbReference>
<feature type="repeat" description="TPR" evidence="4">
    <location>
        <begin position="244"/>
        <end position="277"/>
    </location>
</feature>
<evidence type="ECO:0000256" key="4">
    <source>
        <dbReference type="PROSITE-ProRule" id="PRU00339"/>
    </source>
</evidence>
<dbReference type="InterPro" id="IPR001995">
    <property type="entry name" value="Peptidase_A2_cat"/>
</dbReference>
<dbReference type="InterPro" id="IPR001969">
    <property type="entry name" value="Aspartic_peptidase_AS"/>
</dbReference>
<name>A0A926VKQ0_9CYAN</name>
<sequence length="532" mass="60192">CAVTIFRRRSREYAFISFDYNNHILLYLFTAGTAVSLAMEQEFYNRGIDKFRQGDISGAIHEFNRVLRINPQFGDAYYQRGLAKFDSQDIQGAIEDYDRALQIDPNNIEAYFGRSLARLALGNIEAAIADADRLLKINPNYAPGYNLRATACRKLGNIQAAIANYKKAAEIYLEQKDVAKCRQCLDNIRQLQPPNPANQNPNHTNTQFNAEDFIERAYQKGISGQYGAAIEDFDWLLQLNYQDDRLYYKRGLMHSKLGYHLRAIDDFDRALSIKPNLAEAYYHRGIARTGFGDKFNAIADFELAANLFQKRGDSANYQKALDEKIKTETYLTKAKETLKAKTDLFQVKIKRREGGTPVIDVLFNNRHAFEMLLDTGASHTTITPQMAATLNVVTVGIERAVIANGQLIESLMGNVGSIAVGGIVVHNLLIAIGAIPLLGQNFFGNYDLTIKQDVIEFRVRSKTQASTSEKFTENPRGKVSNELQSKLLTLVGGNWATAERLIEQEKQKNPGKSENWYWEKVIYDLERDRGVY</sequence>
<proteinExistence type="predicted"/>
<reference evidence="6" key="2">
    <citation type="submission" date="2020-08" db="EMBL/GenBank/DDBJ databases">
        <authorList>
            <person name="Chen M."/>
            <person name="Teng W."/>
            <person name="Zhao L."/>
            <person name="Hu C."/>
            <person name="Zhou Y."/>
            <person name="Han B."/>
            <person name="Song L."/>
            <person name="Shu W."/>
        </authorList>
    </citation>
    <scope>NUCLEOTIDE SEQUENCE</scope>
    <source>
        <strain evidence="6">FACHB-1375</strain>
    </source>
</reference>
<dbReference type="CDD" id="cd05483">
    <property type="entry name" value="retropepsin_like_bacteria"/>
    <property type="match status" value="1"/>
</dbReference>
<comment type="caution">
    <text evidence="6">The sequence shown here is derived from an EMBL/GenBank/DDBJ whole genome shotgun (WGS) entry which is preliminary data.</text>
</comment>
<dbReference type="PROSITE" id="PS00141">
    <property type="entry name" value="ASP_PROTEASE"/>
    <property type="match status" value="1"/>
</dbReference>
<dbReference type="SUPFAM" id="SSF48452">
    <property type="entry name" value="TPR-like"/>
    <property type="match status" value="1"/>
</dbReference>
<dbReference type="InterPro" id="IPR050498">
    <property type="entry name" value="Ycf3"/>
</dbReference>
<protein>
    <submittedName>
        <fullName evidence="6">Tetratricopeptide repeat protein</fullName>
    </submittedName>
</protein>
<dbReference type="RefSeq" id="WP_206756657.1">
    <property type="nucleotide sequence ID" value="NZ_JACJPW010000131.1"/>
</dbReference>
<evidence type="ECO:0000256" key="3">
    <source>
        <dbReference type="ARBA" id="ARBA00022803"/>
    </source>
</evidence>
<evidence type="ECO:0000313" key="6">
    <source>
        <dbReference type="EMBL" id="MBD2185595.1"/>
    </source>
</evidence>
<dbReference type="PROSITE" id="PS50005">
    <property type="entry name" value="TPR"/>
    <property type="match status" value="4"/>
</dbReference>
<dbReference type="Proteomes" id="UP000641646">
    <property type="component" value="Unassembled WGS sequence"/>
</dbReference>
<dbReference type="GO" id="GO:0004190">
    <property type="term" value="F:aspartic-type endopeptidase activity"/>
    <property type="evidence" value="ECO:0007669"/>
    <property type="project" value="InterPro"/>
</dbReference>
<dbReference type="AlphaFoldDB" id="A0A926VKQ0"/>
<keyword evidence="2" id="KW-0378">Hydrolase</keyword>